<name>A0A8E2J7G0_9APHY</name>
<dbReference type="SUPFAM" id="SSF103473">
    <property type="entry name" value="MFS general substrate transporter"/>
    <property type="match status" value="2"/>
</dbReference>
<accession>A0A8E2J7G0</accession>
<dbReference type="EMBL" id="KV722330">
    <property type="protein sequence ID" value="OCH96576.1"/>
    <property type="molecule type" value="Genomic_DNA"/>
</dbReference>
<dbReference type="InterPro" id="IPR051788">
    <property type="entry name" value="MFS_Transporter"/>
</dbReference>
<evidence type="ECO:0000256" key="7">
    <source>
        <dbReference type="SAM" id="Phobius"/>
    </source>
</evidence>
<evidence type="ECO:0000256" key="4">
    <source>
        <dbReference type="ARBA" id="ARBA00022692"/>
    </source>
</evidence>
<organism evidence="8 9">
    <name type="scientific">Obba rivulosa</name>
    <dbReference type="NCBI Taxonomy" id="1052685"/>
    <lineage>
        <taxon>Eukaryota</taxon>
        <taxon>Fungi</taxon>
        <taxon>Dikarya</taxon>
        <taxon>Basidiomycota</taxon>
        <taxon>Agaricomycotina</taxon>
        <taxon>Agaricomycetes</taxon>
        <taxon>Polyporales</taxon>
        <taxon>Gelatoporiaceae</taxon>
        <taxon>Obba</taxon>
    </lineage>
</organism>
<feature type="transmembrane region" description="Helical" evidence="7">
    <location>
        <begin position="352"/>
        <end position="370"/>
    </location>
</feature>
<keyword evidence="9" id="KW-1185">Reference proteome</keyword>
<keyword evidence="5 7" id="KW-1133">Transmembrane helix</keyword>
<protein>
    <submittedName>
        <fullName evidence="8">MFS general substrate transporter</fullName>
    </submittedName>
</protein>
<feature type="transmembrane region" description="Helical" evidence="7">
    <location>
        <begin position="439"/>
        <end position="459"/>
    </location>
</feature>
<feature type="transmembrane region" description="Helical" evidence="7">
    <location>
        <begin position="151"/>
        <end position="172"/>
    </location>
</feature>
<evidence type="ECO:0000256" key="1">
    <source>
        <dbReference type="ARBA" id="ARBA00004127"/>
    </source>
</evidence>
<dbReference type="GO" id="GO:0022857">
    <property type="term" value="F:transmembrane transporter activity"/>
    <property type="evidence" value="ECO:0007669"/>
    <property type="project" value="InterPro"/>
</dbReference>
<feature type="transmembrane region" description="Helical" evidence="7">
    <location>
        <begin position="55"/>
        <end position="78"/>
    </location>
</feature>
<feature type="transmembrane region" description="Helical" evidence="7">
    <location>
        <begin position="25"/>
        <end position="49"/>
    </location>
</feature>
<evidence type="ECO:0000313" key="9">
    <source>
        <dbReference type="Proteomes" id="UP000250043"/>
    </source>
</evidence>
<dbReference type="GO" id="GO:0012505">
    <property type="term" value="C:endomembrane system"/>
    <property type="evidence" value="ECO:0007669"/>
    <property type="project" value="UniProtKB-SubCell"/>
</dbReference>
<keyword evidence="4 7" id="KW-0812">Transmembrane</keyword>
<dbReference type="InterPro" id="IPR011701">
    <property type="entry name" value="MFS"/>
</dbReference>
<dbReference type="Pfam" id="PF07690">
    <property type="entry name" value="MFS_1"/>
    <property type="match status" value="1"/>
</dbReference>
<dbReference type="FunFam" id="1.20.1250.20:FF:000286">
    <property type="entry name" value="MFS efflux transporter"/>
    <property type="match status" value="1"/>
</dbReference>
<keyword evidence="6 7" id="KW-0472">Membrane</keyword>
<feature type="transmembrane region" description="Helical" evidence="7">
    <location>
        <begin position="313"/>
        <end position="340"/>
    </location>
</feature>
<feature type="transmembrane region" description="Helical" evidence="7">
    <location>
        <begin position="213"/>
        <end position="235"/>
    </location>
</feature>
<feature type="transmembrane region" description="Helical" evidence="7">
    <location>
        <begin position="128"/>
        <end position="145"/>
    </location>
</feature>
<dbReference type="AlphaFoldDB" id="A0A8E2J7G0"/>
<feature type="transmembrane region" description="Helical" evidence="7">
    <location>
        <begin position="184"/>
        <end position="207"/>
    </location>
</feature>
<dbReference type="OrthoDB" id="413079at2759"/>
<reference evidence="8 9" key="1">
    <citation type="submission" date="2016-07" db="EMBL/GenBank/DDBJ databases">
        <title>Draft genome of the white-rot fungus Obba rivulosa 3A-2.</title>
        <authorList>
            <consortium name="DOE Joint Genome Institute"/>
            <person name="Miettinen O."/>
            <person name="Riley R."/>
            <person name="Acob R."/>
            <person name="Barry K."/>
            <person name="Cullen D."/>
            <person name="De Vries R."/>
            <person name="Hainaut M."/>
            <person name="Hatakka A."/>
            <person name="Henrissat B."/>
            <person name="Hilden K."/>
            <person name="Kuo R."/>
            <person name="Labutti K."/>
            <person name="Lipzen A."/>
            <person name="Makela M.R."/>
            <person name="Sandor L."/>
            <person name="Spatafora J.W."/>
            <person name="Grigoriev I.V."/>
            <person name="Hibbett D.S."/>
        </authorList>
    </citation>
    <scope>NUCLEOTIDE SEQUENCE [LARGE SCALE GENOMIC DNA]</scope>
    <source>
        <strain evidence="8 9">3A-2</strain>
    </source>
</reference>
<dbReference type="InterPro" id="IPR036259">
    <property type="entry name" value="MFS_trans_sf"/>
</dbReference>
<evidence type="ECO:0000313" key="8">
    <source>
        <dbReference type="EMBL" id="OCH96576.1"/>
    </source>
</evidence>
<feature type="transmembrane region" description="Helical" evidence="7">
    <location>
        <begin position="382"/>
        <end position="402"/>
    </location>
</feature>
<proteinExistence type="inferred from homology"/>
<evidence type="ECO:0000256" key="5">
    <source>
        <dbReference type="ARBA" id="ARBA00022989"/>
    </source>
</evidence>
<evidence type="ECO:0000256" key="3">
    <source>
        <dbReference type="ARBA" id="ARBA00022448"/>
    </source>
</evidence>
<dbReference type="Gene3D" id="1.20.1250.20">
    <property type="entry name" value="MFS general substrate transporter like domains"/>
    <property type="match status" value="2"/>
</dbReference>
<dbReference type="PANTHER" id="PTHR23514:SF3">
    <property type="entry name" value="BYPASS OF STOP CODON PROTEIN 6"/>
    <property type="match status" value="1"/>
</dbReference>
<evidence type="ECO:0000256" key="2">
    <source>
        <dbReference type="ARBA" id="ARBA00008335"/>
    </source>
</evidence>
<feature type="transmembrane region" description="Helical" evidence="7">
    <location>
        <begin position="408"/>
        <end position="427"/>
    </location>
</feature>
<evidence type="ECO:0000256" key="6">
    <source>
        <dbReference type="ARBA" id="ARBA00023136"/>
    </source>
</evidence>
<gene>
    <name evidence="8" type="ORF">OBBRIDRAFT_717973</name>
</gene>
<feature type="transmembrane region" description="Helical" evidence="7">
    <location>
        <begin position="471"/>
        <end position="490"/>
    </location>
</feature>
<sequence>MLSEALGDNPAPFIPSKVERSKSRLTSALFAFFTLGWADGVTGTLLPHFQADFHLSFMTSSLFFVASATGYGIGTLLVEHVMRFLGRYYITLNGAFATGSRRSLLQRSSSSGPGATKILAYSASQSRFVTLVLASLLHATFFAIMGSRRGFPSMFVAYVISAFARSFISGGYNNVYVSSTPRNALGYMYGTWAIGSFAAPLVCQSIIAVGVPWARFYCGSLVLSAINTSVIVFAFRPTPHESAAEVSLALQMIRPSQPGASLRSGAADISPSGFEPSEFSRGDLKSTSSVACTNYTKPPLSTGALLRACKEPYVWAFSLFSWLYTGTESSTQGFIVLYLLNTRNANPQTVGYVTSGFWGGMAISRLVWGYASPMITFRQRKYIIHGCILLAMCMHLCIWFVRSFVENAFSAAMVGVAYGPIFPGNLAQATETLPQELHLVSLAIISAFASFGAALFPFITGTLSNIEGAHILPYVTVAQTATMFCLWCFFPSRSSS</sequence>
<dbReference type="Proteomes" id="UP000250043">
    <property type="component" value="Unassembled WGS sequence"/>
</dbReference>
<dbReference type="GO" id="GO:0016020">
    <property type="term" value="C:membrane"/>
    <property type="evidence" value="ECO:0007669"/>
    <property type="project" value="TreeGrafter"/>
</dbReference>
<comment type="similarity">
    <text evidence="2">Belongs to the major facilitator superfamily.</text>
</comment>
<comment type="subcellular location">
    <subcellularLocation>
        <location evidence="1">Endomembrane system</location>
        <topology evidence="1">Multi-pass membrane protein</topology>
    </subcellularLocation>
</comment>
<keyword evidence="3" id="KW-0813">Transport</keyword>
<dbReference type="PANTHER" id="PTHR23514">
    <property type="entry name" value="BYPASS OF STOP CODON PROTEIN 6"/>
    <property type="match status" value="1"/>
</dbReference>